<proteinExistence type="predicted"/>
<dbReference type="RefSeq" id="WP_065390739.1">
    <property type="nucleotide sequence ID" value="NZ_CAWMQN010000072.1"/>
</dbReference>
<evidence type="ECO:0000313" key="3">
    <source>
        <dbReference type="Proteomes" id="UP000092665"/>
    </source>
</evidence>
<keyword evidence="3" id="KW-1185">Reference proteome</keyword>
<gene>
    <name evidence="2" type="ORF">Phpb_02666</name>
</gene>
<keyword evidence="1" id="KW-0812">Transmembrane</keyword>
<keyword evidence="1" id="KW-1133">Transmembrane helix</keyword>
<comment type="caution">
    <text evidence="2">The sequence shown here is derived from an EMBL/GenBank/DDBJ whole genome shotgun (WGS) entry which is preliminary data.</text>
</comment>
<keyword evidence="1" id="KW-0472">Membrane</keyword>
<dbReference type="EMBL" id="LOIC01000072">
    <property type="protein sequence ID" value="OCA54222.1"/>
    <property type="molecule type" value="Genomic_DNA"/>
</dbReference>
<reference evidence="3" key="1">
    <citation type="submission" date="2015-11" db="EMBL/GenBank/DDBJ databases">
        <authorList>
            <person name="Tobias N.J."/>
            <person name="Mishra B."/>
            <person name="Gupta D.K."/>
            <person name="Thines M."/>
            <person name="Stinear T.P."/>
            <person name="Bode H.B."/>
        </authorList>
    </citation>
    <scope>NUCLEOTIDE SEQUENCE [LARGE SCALE GENOMIC DNA]</scope>
    <source>
        <strain evidence="3">PB45.5</strain>
    </source>
</reference>
<feature type="transmembrane region" description="Helical" evidence="1">
    <location>
        <begin position="98"/>
        <end position="116"/>
    </location>
</feature>
<feature type="transmembrane region" description="Helical" evidence="1">
    <location>
        <begin position="35"/>
        <end position="63"/>
    </location>
</feature>
<evidence type="ECO:0000313" key="2">
    <source>
        <dbReference type="EMBL" id="OCA54222.1"/>
    </source>
</evidence>
<name>A0A1B8YGQ0_9GAMM</name>
<dbReference type="AlphaFoldDB" id="A0A1B8YGQ0"/>
<evidence type="ECO:0000256" key="1">
    <source>
        <dbReference type="SAM" id="Phobius"/>
    </source>
</evidence>
<feature type="transmembrane region" description="Helical" evidence="1">
    <location>
        <begin position="6"/>
        <end position="23"/>
    </location>
</feature>
<protein>
    <submittedName>
        <fullName evidence="2">Uncharacterized protein</fullName>
    </submittedName>
</protein>
<dbReference type="PATRIC" id="fig|29488.15.peg.2937"/>
<sequence>MNTILIAIILISGYIYVNLSLSTRYKYKRSEGWDAYFFVATWGVVFVFGAWFLCSLLSAAGLFRWLINSMLHWKADVFQQFFPISFEKDSNHLKELKVTVWGLVSIGLASLFGYLSKRKTEKGDRRFDALARAVGNNPVENMLMEASVRQFPVIVTLSSRKFYVGIVSCPAFEHGDCHHIELLPLWSGYRDKDTLTINITTNYRRHYIEAGINDGSIGGLALSDFRTLIDKSVIESISFFDPHTYSIFKQHEEYDKQACKSLDHNFQPRK</sequence>
<organism evidence="2 3">
    <name type="scientific">Photorhabdus namnaonensis</name>
    <dbReference type="NCBI Taxonomy" id="1851568"/>
    <lineage>
        <taxon>Bacteria</taxon>
        <taxon>Pseudomonadati</taxon>
        <taxon>Pseudomonadota</taxon>
        <taxon>Gammaproteobacteria</taxon>
        <taxon>Enterobacterales</taxon>
        <taxon>Morganellaceae</taxon>
        <taxon>Photorhabdus</taxon>
    </lineage>
</organism>
<accession>A0A1B8YGQ0</accession>
<dbReference type="Proteomes" id="UP000092665">
    <property type="component" value="Unassembled WGS sequence"/>
</dbReference>